<dbReference type="AlphaFoldDB" id="C1E346"/>
<dbReference type="eggNOG" id="KOG0439">
    <property type="taxonomic scope" value="Eukaryota"/>
</dbReference>
<keyword evidence="4 7" id="KW-1133">Transmembrane helix</keyword>
<dbReference type="InterPro" id="IPR016763">
    <property type="entry name" value="VAP"/>
</dbReference>
<dbReference type="InterPro" id="IPR008962">
    <property type="entry name" value="PapD-like_sf"/>
</dbReference>
<dbReference type="GO" id="GO:0005789">
    <property type="term" value="C:endoplasmic reticulum membrane"/>
    <property type="evidence" value="ECO:0007669"/>
    <property type="project" value="InterPro"/>
</dbReference>
<dbReference type="InParanoid" id="C1E346"/>
<dbReference type="KEGG" id="mis:MICPUN_105388"/>
<dbReference type="InterPro" id="IPR013783">
    <property type="entry name" value="Ig-like_fold"/>
</dbReference>
<dbReference type="FunFam" id="2.60.40.10:FF:000813">
    <property type="entry name" value="Vesicle-associated protein 1-1"/>
    <property type="match status" value="1"/>
</dbReference>
<dbReference type="PROSITE" id="PS50202">
    <property type="entry name" value="MSP"/>
    <property type="match status" value="1"/>
</dbReference>
<evidence type="ECO:0000313" key="9">
    <source>
        <dbReference type="EMBL" id="ACO62492.1"/>
    </source>
</evidence>
<dbReference type="PANTHER" id="PTHR10809">
    <property type="entry name" value="VESICLE-ASSOCIATED MEMBRANE PROTEIN-ASSOCIATED PROTEIN"/>
    <property type="match status" value="1"/>
</dbReference>
<dbReference type="Gene3D" id="2.60.40.10">
    <property type="entry name" value="Immunoglobulins"/>
    <property type="match status" value="1"/>
</dbReference>
<dbReference type="SUPFAM" id="SSF49354">
    <property type="entry name" value="PapD-like"/>
    <property type="match status" value="1"/>
</dbReference>
<evidence type="ECO:0000256" key="6">
    <source>
        <dbReference type="SAM" id="MobiDB-lite"/>
    </source>
</evidence>
<evidence type="ECO:0000256" key="2">
    <source>
        <dbReference type="ARBA" id="ARBA00008932"/>
    </source>
</evidence>
<feature type="region of interest" description="Disordered" evidence="6">
    <location>
        <begin position="118"/>
        <end position="143"/>
    </location>
</feature>
<feature type="domain" description="MSP" evidence="8">
    <location>
        <begin position="4"/>
        <end position="121"/>
    </location>
</feature>
<evidence type="ECO:0000256" key="7">
    <source>
        <dbReference type="SAM" id="Phobius"/>
    </source>
</evidence>
<sequence length="215" mass="23840">MSGGLQIQPDDELKFRLELKKQIPATIRLYNSGNEEIAFKVKTTAPKKYCVKPNTGFVKKGETVNVHVIMQAQREWPADMMKCKDKFLVQSCPSGGSTEFTELFVKGKEDIKEQKLKVSYSQPAPPPSPVPEGEEGPSEDATKAKSMFTAAETAPVSNDVGSLQRELERFRAKNESLSKDLDMALQGGKRERSTGFTLFHLLLVAIVAFLVGHYS</sequence>
<name>C1E346_MICCC</name>
<keyword evidence="10" id="KW-1185">Reference proteome</keyword>
<dbReference type="EMBL" id="CP001325">
    <property type="protein sequence ID" value="ACO62492.1"/>
    <property type="molecule type" value="Genomic_DNA"/>
</dbReference>
<keyword evidence="5 7" id="KW-0472">Membrane</keyword>
<reference evidence="9 10" key="1">
    <citation type="journal article" date="2009" name="Science">
        <title>Green evolution and dynamic adaptations revealed by genomes of the marine picoeukaryotes Micromonas.</title>
        <authorList>
            <person name="Worden A.Z."/>
            <person name="Lee J.H."/>
            <person name="Mock T."/>
            <person name="Rouze P."/>
            <person name="Simmons M.P."/>
            <person name="Aerts A.L."/>
            <person name="Allen A.E."/>
            <person name="Cuvelier M.L."/>
            <person name="Derelle E."/>
            <person name="Everett M.V."/>
            <person name="Foulon E."/>
            <person name="Grimwood J."/>
            <person name="Gundlach H."/>
            <person name="Henrissat B."/>
            <person name="Napoli C."/>
            <person name="McDonald S.M."/>
            <person name="Parker M.S."/>
            <person name="Rombauts S."/>
            <person name="Salamov A."/>
            <person name="Von Dassow P."/>
            <person name="Badger J.H."/>
            <person name="Coutinho P.M."/>
            <person name="Demir E."/>
            <person name="Dubchak I."/>
            <person name="Gentemann C."/>
            <person name="Eikrem W."/>
            <person name="Gready J.E."/>
            <person name="John U."/>
            <person name="Lanier W."/>
            <person name="Lindquist E.A."/>
            <person name="Lucas S."/>
            <person name="Mayer K.F."/>
            <person name="Moreau H."/>
            <person name="Not F."/>
            <person name="Otillar R."/>
            <person name="Panaud O."/>
            <person name="Pangilinan J."/>
            <person name="Paulsen I."/>
            <person name="Piegu B."/>
            <person name="Poliakov A."/>
            <person name="Robbens S."/>
            <person name="Schmutz J."/>
            <person name="Toulza E."/>
            <person name="Wyss T."/>
            <person name="Zelensky A."/>
            <person name="Zhou K."/>
            <person name="Armbrust E.V."/>
            <person name="Bhattacharya D."/>
            <person name="Goodenough U.W."/>
            <person name="Van de Peer Y."/>
            <person name="Grigoriev I.V."/>
        </authorList>
    </citation>
    <scope>NUCLEOTIDE SEQUENCE [LARGE SCALE GENOMIC DNA]</scope>
    <source>
        <strain evidence="10">RCC299 / NOUM17</strain>
    </source>
</reference>
<dbReference type="PANTHER" id="PTHR10809:SF6">
    <property type="entry name" value="AT11025P-RELATED"/>
    <property type="match status" value="1"/>
</dbReference>
<comment type="similarity">
    <text evidence="2">Belongs to the VAMP-associated protein (VAP) (TC 9.B.17) family.</text>
</comment>
<dbReference type="Proteomes" id="UP000002009">
    <property type="component" value="Chromosome 4"/>
</dbReference>
<keyword evidence="3 7" id="KW-0812">Transmembrane</keyword>
<organism evidence="9 10">
    <name type="scientific">Micromonas commoda (strain RCC299 / NOUM17 / CCMP2709)</name>
    <name type="common">Picoplanktonic green alga</name>
    <dbReference type="NCBI Taxonomy" id="296587"/>
    <lineage>
        <taxon>Eukaryota</taxon>
        <taxon>Viridiplantae</taxon>
        <taxon>Chlorophyta</taxon>
        <taxon>Mamiellophyceae</taxon>
        <taxon>Mamiellales</taxon>
        <taxon>Mamiellaceae</taxon>
        <taxon>Micromonas</taxon>
    </lineage>
</organism>
<accession>C1E346</accession>
<protein>
    <recommendedName>
        <fullName evidence="8">MSP domain-containing protein</fullName>
    </recommendedName>
</protein>
<evidence type="ECO:0000256" key="5">
    <source>
        <dbReference type="ARBA" id="ARBA00023136"/>
    </source>
</evidence>
<gene>
    <name evidence="9" type="ORF">MICPUN_105388</name>
</gene>
<feature type="transmembrane region" description="Helical" evidence="7">
    <location>
        <begin position="196"/>
        <end position="214"/>
    </location>
</feature>
<dbReference type="OrthoDB" id="264603at2759"/>
<evidence type="ECO:0000259" key="8">
    <source>
        <dbReference type="PROSITE" id="PS50202"/>
    </source>
</evidence>
<dbReference type="RefSeq" id="XP_002501234.1">
    <property type="nucleotide sequence ID" value="XM_002501188.1"/>
</dbReference>
<dbReference type="GO" id="GO:0005886">
    <property type="term" value="C:plasma membrane"/>
    <property type="evidence" value="ECO:0007669"/>
    <property type="project" value="TreeGrafter"/>
</dbReference>
<comment type="subcellular location">
    <subcellularLocation>
        <location evidence="1">Membrane</location>
        <topology evidence="1">Single-pass type IV membrane protein</topology>
    </subcellularLocation>
</comment>
<dbReference type="STRING" id="296587.C1E346"/>
<dbReference type="PIRSF" id="PIRSF019693">
    <property type="entry name" value="VAMP-associated"/>
    <property type="match status" value="1"/>
</dbReference>
<dbReference type="Pfam" id="PF00635">
    <property type="entry name" value="Motile_Sperm"/>
    <property type="match status" value="1"/>
</dbReference>
<evidence type="ECO:0000256" key="4">
    <source>
        <dbReference type="ARBA" id="ARBA00022989"/>
    </source>
</evidence>
<dbReference type="OMA" id="REWPADM"/>
<dbReference type="GO" id="GO:0090158">
    <property type="term" value="P:endoplasmic reticulum membrane organization"/>
    <property type="evidence" value="ECO:0007669"/>
    <property type="project" value="TreeGrafter"/>
</dbReference>
<dbReference type="GO" id="GO:0061817">
    <property type="term" value="P:endoplasmic reticulum-plasma membrane tethering"/>
    <property type="evidence" value="ECO:0007669"/>
    <property type="project" value="TreeGrafter"/>
</dbReference>
<evidence type="ECO:0000256" key="1">
    <source>
        <dbReference type="ARBA" id="ARBA00004211"/>
    </source>
</evidence>
<dbReference type="GeneID" id="8242520"/>
<dbReference type="InterPro" id="IPR000535">
    <property type="entry name" value="MSP_dom"/>
</dbReference>
<evidence type="ECO:0000313" key="10">
    <source>
        <dbReference type="Proteomes" id="UP000002009"/>
    </source>
</evidence>
<proteinExistence type="inferred from homology"/>
<evidence type="ECO:0000256" key="3">
    <source>
        <dbReference type="ARBA" id="ARBA00022692"/>
    </source>
</evidence>
<dbReference type="FunCoup" id="C1E346">
    <property type="interactions" value="1890"/>
</dbReference>